<dbReference type="EMBL" id="CP063169">
    <property type="protein sequence ID" value="QOR71523.1"/>
    <property type="molecule type" value="Genomic_DNA"/>
</dbReference>
<dbReference type="GO" id="GO:0006508">
    <property type="term" value="P:proteolysis"/>
    <property type="evidence" value="ECO:0007669"/>
    <property type="project" value="UniProtKB-KW"/>
</dbReference>
<evidence type="ECO:0000313" key="8">
    <source>
        <dbReference type="EMBL" id="QOR71523.1"/>
    </source>
</evidence>
<reference evidence="8 9" key="1">
    <citation type="submission" date="2020-10" db="EMBL/GenBank/DDBJ databases">
        <title>Haloactinobacterium sp. RN3S43, a bacterium isolated from saline soil.</title>
        <authorList>
            <person name="Sun J.-Q."/>
        </authorList>
    </citation>
    <scope>NUCLEOTIDE SEQUENCE [LARGE SCALE GENOMIC DNA]</scope>
    <source>
        <strain evidence="8 9">RN3S43</strain>
    </source>
</reference>
<evidence type="ECO:0000256" key="3">
    <source>
        <dbReference type="ARBA" id="ARBA00022801"/>
    </source>
</evidence>
<evidence type="ECO:0000256" key="5">
    <source>
        <dbReference type="SAM" id="MobiDB-lite"/>
    </source>
</evidence>
<dbReference type="KEGG" id="halt:IM660_04320"/>
<dbReference type="PANTHER" id="PTHR47053:SF1">
    <property type="entry name" value="MUREIN DD-ENDOPEPTIDASE MEPH-RELATED"/>
    <property type="match status" value="1"/>
</dbReference>
<dbReference type="Gene3D" id="3.90.1720.10">
    <property type="entry name" value="endopeptidase domain like (from Nostoc punctiforme)"/>
    <property type="match status" value="1"/>
</dbReference>
<dbReference type="AlphaFoldDB" id="A0A7M1SY27"/>
<keyword evidence="4" id="KW-0788">Thiol protease</keyword>
<evidence type="ECO:0000256" key="1">
    <source>
        <dbReference type="ARBA" id="ARBA00007074"/>
    </source>
</evidence>
<evidence type="ECO:0000259" key="7">
    <source>
        <dbReference type="PROSITE" id="PS51935"/>
    </source>
</evidence>
<dbReference type="InterPro" id="IPR038765">
    <property type="entry name" value="Papain-like_cys_pep_sf"/>
</dbReference>
<keyword evidence="9" id="KW-1185">Reference proteome</keyword>
<dbReference type="Pfam" id="PF00877">
    <property type="entry name" value="NLPC_P60"/>
    <property type="match status" value="1"/>
</dbReference>
<feature type="domain" description="NlpC/P60" evidence="7">
    <location>
        <begin position="137"/>
        <end position="249"/>
    </location>
</feature>
<evidence type="ECO:0000256" key="4">
    <source>
        <dbReference type="ARBA" id="ARBA00022807"/>
    </source>
</evidence>
<feature type="chain" id="PRO_5039591715" evidence="6">
    <location>
        <begin position="40"/>
        <end position="249"/>
    </location>
</feature>
<protein>
    <submittedName>
        <fullName evidence="8">C40 family peptidase</fullName>
    </submittedName>
</protein>
<dbReference type="InterPro" id="IPR051202">
    <property type="entry name" value="Peptidase_C40"/>
</dbReference>
<dbReference type="RefSeq" id="WP_193498181.1">
    <property type="nucleotide sequence ID" value="NZ_CP063169.1"/>
</dbReference>
<keyword evidence="3" id="KW-0378">Hydrolase</keyword>
<dbReference type="Proteomes" id="UP000593758">
    <property type="component" value="Chromosome"/>
</dbReference>
<name>A0A7M1SY27_9MICO</name>
<feature type="region of interest" description="Disordered" evidence="5">
    <location>
        <begin position="85"/>
        <end position="134"/>
    </location>
</feature>
<gene>
    <name evidence="8" type="ORF">IM660_04320</name>
</gene>
<dbReference type="PROSITE" id="PS51935">
    <property type="entry name" value="NLPC_P60"/>
    <property type="match status" value="1"/>
</dbReference>
<dbReference type="GO" id="GO:0008234">
    <property type="term" value="F:cysteine-type peptidase activity"/>
    <property type="evidence" value="ECO:0007669"/>
    <property type="project" value="UniProtKB-KW"/>
</dbReference>
<evidence type="ECO:0000313" key="9">
    <source>
        <dbReference type="Proteomes" id="UP000593758"/>
    </source>
</evidence>
<sequence length="249" mass="25280">MTPLTTFGQAVRGPVGRRTAAAVASSGVILGLSASAAIAGPVTPGTVPVRTANLASAVVADDDSIAVSEVVTVAADISWSLGTEVEVSAEAPPPPPPPEPEPEPVTYERETTTTAQASRSAERTEVAAAPAPTTDVSGVRAQIIDIAHRYVGTPYVYGGSTPSGFDCSGFTQYVYAQVGISLPRSSGAQAGAGYRVSASEALPGDLVWWPGHVGIYLGGNQHIAARNPGTPLTAGPIYNSSPSFIRVVG</sequence>
<keyword evidence="2" id="KW-0645">Protease</keyword>
<accession>A0A7M1SY27</accession>
<comment type="similarity">
    <text evidence="1">Belongs to the peptidase C40 family.</text>
</comment>
<dbReference type="InterPro" id="IPR000064">
    <property type="entry name" value="NLP_P60_dom"/>
</dbReference>
<feature type="signal peptide" evidence="6">
    <location>
        <begin position="1"/>
        <end position="39"/>
    </location>
</feature>
<evidence type="ECO:0000256" key="6">
    <source>
        <dbReference type="SAM" id="SignalP"/>
    </source>
</evidence>
<organism evidence="8 9">
    <name type="scientific">Ruania alkalisoli</name>
    <dbReference type="NCBI Taxonomy" id="2779775"/>
    <lineage>
        <taxon>Bacteria</taxon>
        <taxon>Bacillati</taxon>
        <taxon>Actinomycetota</taxon>
        <taxon>Actinomycetes</taxon>
        <taxon>Micrococcales</taxon>
        <taxon>Ruaniaceae</taxon>
        <taxon>Ruania</taxon>
    </lineage>
</organism>
<proteinExistence type="inferred from homology"/>
<dbReference type="SUPFAM" id="SSF54001">
    <property type="entry name" value="Cysteine proteinases"/>
    <property type="match status" value="1"/>
</dbReference>
<evidence type="ECO:0000256" key="2">
    <source>
        <dbReference type="ARBA" id="ARBA00022670"/>
    </source>
</evidence>
<dbReference type="PANTHER" id="PTHR47053">
    <property type="entry name" value="MUREIN DD-ENDOPEPTIDASE MEPH-RELATED"/>
    <property type="match status" value="1"/>
</dbReference>
<keyword evidence="6" id="KW-0732">Signal</keyword>